<feature type="compositionally biased region" description="Low complexity" evidence="1">
    <location>
        <begin position="27"/>
        <end position="47"/>
    </location>
</feature>
<evidence type="ECO:0000313" key="3">
    <source>
        <dbReference type="Proteomes" id="UP000020681"/>
    </source>
</evidence>
<name>A0ABP3A226_MYCUL</name>
<sequence length="59" mass="6182">MRGCGVATGTGQRTTGVVDRDFGPSGRQQQRVRPAQARPAPVTTATRSSNLSSVITIPE</sequence>
<evidence type="ECO:0000313" key="2">
    <source>
        <dbReference type="EMBL" id="EUA85638.1"/>
    </source>
</evidence>
<feature type="compositionally biased region" description="Polar residues" evidence="1">
    <location>
        <begin position="48"/>
        <end position="59"/>
    </location>
</feature>
<feature type="region of interest" description="Disordered" evidence="1">
    <location>
        <begin position="1"/>
        <end position="59"/>
    </location>
</feature>
<keyword evidence="3" id="KW-1185">Reference proteome</keyword>
<proteinExistence type="predicted"/>
<gene>
    <name evidence="2" type="ORF">I551_7842</name>
</gene>
<accession>A0ABP3A226</accession>
<protein>
    <submittedName>
        <fullName evidence="2">Short-chain type dehydrogenase/reductase domain protein</fullName>
    </submittedName>
</protein>
<organism evidence="2 3">
    <name type="scientific">Mycobacterium ulcerans str. Harvey</name>
    <dbReference type="NCBI Taxonomy" id="1299332"/>
    <lineage>
        <taxon>Bacteria</taxon>
        <taxon>Bacillati</taxon>
        <taxon>Actinomycetota</taxon>
        <taxon>Actinomycetes</taxon>
        <taxon>Mycobacteriales</taxon>
        <taxon>Mycobacteriaceae</taxon>
        <taxon>Mycobacterium</taxon>
        <taxon>Mycobacterium ulcerans group</taxon>
    </lineage>
</organism>
<reference evidence="2 3" key="1">
    <citation type="submission" date="2014-01" db="EMBL/GenBank/DDBJ databases">
        <authorList>
            <person name="Dobos K."/>
            <person name="Lenaerts A."/>
            <person name="Ordway D."/>
            <person name="DeGroote M.A."/>
            <person name="Parker T."/>
            <person name="Sizemore C."/>
            <person name="Tallon L.J."/>
            <person name="Sadzewicz L.K."/>
            <person name="Sengamalay N."/>
            <person name="Fraser C.M."/>
            <person name="Hine E."/>
            <person name="Shefchek K.A."/>
            <person name="Das S.P."/>
            <person name="Tettelin H."/>
        </authorList>
    </citation>
    <scope>NUCLEOTIDE SEQUENCE [LARGE SCALE GENOMIC DNA]</scope>
    <source>
        <strain evidence="2 3">Harvey</strain>
    </source>
</reference>
<dbReference type="Proteomes" id="UP000020681">
    <property type="component" value="Unassembled WGS sequence"/>
</dbReference>
<comment type="caution">
    <text evidence="2">The sequence shown here is derived from an EMBL/GenBank/DDBJ whole genome shotgun (WGS) entry which is preliminary data.</text>
</comment>
<evidence type="ECO:0000256" key="1">
    <source>
        <dbReference type="SAM" id="MobiDB-lite"/>
    </source>
</evidence>
<dbReference type="EMBL" id="JAOL01000189">
    <property type="protein sequence ID" value="EUA85638.1"/>
    <property type="molecule type" value="Genomic_DNA"/>
</dbReference>